<keyword evidence="10" id="KW-1185">Reference proteome</keyword>
<comment type="subcellular location">
    <subcellularLocation>
        <location evidence="1">Cell membrane</location>
        <topology evidence="1">Multi-pass membrane protein</topology>
    </subcellularLocation>
</comment>
<comment type="caution">
    <text evidence="9">The sequence shown here is derived from an EMBL/GenBank/DDBJ whole genome shotgun (WGS) entry which is preliminary data.</text>
</comment>
<reference evidence="9 10" key="1">
    <citation type="journal article" date="2015" name="Stand. Genomic Sci.">
        <title>Genomic Encyclopedia of Bacterial and Archaeal Type Strains, Phase III: the genomes of soil and plant-associated and newly described type strains.</title>
        <authorList>
            <person name="Whitman W.B."/>
            <person name="Woyke T."/>
            <person name="Klenk H.P."/>
            <person name="Zhou Y."/>
            <person name="Lilburn T.G."/>
            <person name="Beck B.J."/>
            <person name="De Vos P."/>
            <person name="Vandamme P."/>
            <person name="Eisen J.A."/>
            <person name="Garrity G."/>
            <person name="Hugenholtz P."/>
            <person name="Kyrpides N.C."/>
        </authorList>
    </citation>
    <scope>NUCLEOTIDE SEQUENCE [LARGE SCALE GENOMIC DNA]</scope>
    <source>
        <strain evidence="9 10">CGMCC 1.5364</strain>
    </source>
</reference>
<protein>
    <submittedName>
        <fullName evidence="9">Putative ABC transport system permease protein</fullName>
    </submittedName>
</protein>
<evidence type="ECO:0000256" key="1">
    <source>
        <dbReference type="ARBA" id="ARBA00004651"/>
    </source>
</evidence>
<evidence type="ECO:0000256" key="6">
    <source>
        <dbReference type="ARBA" id="ARBA00023136"/>
    </source>
</evidence>
<dbReference type="OrthoDB" id="5410375at2"/>
<dbReference type="PANTHER" id="PTHR30489:SF0">
    <property type="entry name" value="LIPOPROTEIN-RELEASING SYSTEM TRANSMEMBRANE PROTEIN LOLE"/>
    <property type="match status" value="1"/>
</dbReference>
<dbReference type="InterPro" id="IPR051447">
    <property type="entry name" value="Lipoprotein-release_system"/>
</dbReference>
<keyword evidence="4 7" id="KW-0812">Transmembrane</keyword>
<feature type="transmembrane region" description="Helical" evidence="7">
    <location>
        <begin position="371"/>
        <end position="391"/>
    </location>
</feature>
<gene>
    <name evidence="9" type="ORF">IQ24_01152</name>
</gene>
<organism evidence="9 10">
    <name type="scientific">Paracoccus sulfuroxidans</name>
    <dbReference type="NCBI Taxonomy" id="384678"/>
    <lineage>
        <taxon>Bacteria</taxon>
        <taxon>Pseudomonadati</taxon>
        <taxon>Pseudomonadota</taxon>
        <taxon>Alphaproteobacteria</taxon>
        <taxon>Rhodobacterales</taxon>
        <taxon>Paracoccaceae</taxon>
        <taxon>Paracoccus</taxon>
    </lineage>
</organism>
<evidence type="ECO:0000256" key="5">
    <source>
        <dbReference type="ARBA" id="ARBA00022989"/>
    </source>
</evidence>
<keyword evidence="3" id="KW-1003">Cell membrane</keyword>
<evidence type="ECO:0000313" key="10">
    <source>
        <dbReference type="Proteomes" id="UP000316225"/>
    </source>
</evidence>
<name>A0A562NUA1_9RHOB</name>
<evidence type="ECO:0000259" key="8">
    <source>
        <dbReference type="Pfam" id="PF02687"/>
    </source>
</evidence>
<dbReference type="Pfam" id="PF02687">
    <property type="entry name" value="FtsX"/>
    <property type="match status" value="1"/>
</dbReference>
<dbReference type="EMBL" id="VLKU01000003">
    <property type="protein sequence ID" value="TWI35794.1"/>
    <property type="molecule type" value="Genomic_DNA"/>
</dbReference>
<dbReference type="PANTHER" id="PTHR30489">
    <property type="entry name" value="LIPOPROTEIN-RELEASING SYSTEM TRANSMEMBRANE PROTEIN LOLE"/>
    <property type="match status" value="1"/>
</dbReference>
<proteinExistence type="inferred from homology"/>
<dbReference type="GO" id="GO:0044874">
    <property type="term" value="P:lipoprotein localization to outer membrane"/>
    <property type="evidence" value="ECO:0007669"/>
    <property type="project" value="TreeGrafter"/>
</dbReference>
<feature type="domain" description="ABC3 transporter permease C-terminal" evidence="8">
    <location>
        <begin position="279"/>
        <end position="397"/>
    </location>
</feature>
<evidence type="ECO:0000256" key="2">
    <source>
        <dbReference type="ARBA" id="ARBA00005236"/>
    </source>
</evidence>
<comment type="similarity">
    <text evidence="2">Belongs to the ABC-4 integral membrane protein family. LolC/E subfamily.</text>
</comment>
<evidence type="ECO:0000313" key="9">
    <source>
        <dbReference type="EMBL" id="TWI35794.1"/>
    </source>
</evidence>
<feature type="transmembrane region" description="Helical" evidence="7">
    <location>
        <begin position="274"/>
        <end position="299"/>
    </location>
</feature>
<evidence type="ECO:0000256" key="7">
    <source>
        <dbReference type="SAM" id="Phobius"/>
    </source>
</evidence>
<dbReference type="RefSeq" id="WP_145396861.1">
    <property type="nucleotide sequence ID" value="NZ_VLKU01000003.1"/>
</dbReference>
<keyword evidence="6 7" id="KW-0472">Membrane</keyword>
<evidence type="ECO:0000256" key="3">
    <source>
        <dbReference type="ARBA" id="ARBA00022475"/>
    </source>
</evidence>
<accession>A0A562NUA1</accession>
<feature type="transmembrane region" description="Helical" evidence="7">
    <location>
        <begin position="23"/>
        <end position="47"/>
    </location>
</feature>
<keyword evidence="5 7" id="KW-1133">Transmembrane helix</keyword>
<dbReference type="AlphaFoldDB" id="A0A562NUA1"/>
<sequence>MAGVLILPYLAIRDLWHGWRSSLCLMLAVAVALLPILLLGGLGLGVVNNLIDRLRSDPRIAEIRLARDLQLAPEWFVTMQKDERVAFLLPRSRYLAASVRMRGPDTRELLEPRLLPTAPGDPLLAGLPVPQGLNETVLTERLAIAAGAAAGDEVTLTVLRQVGDRRESQHLSVKVIGVLPRDLLQSDDIFVDRALETAVERWREGFAVPELDWPGARGEASDAPNRSFASFRLYARDIRDVPGLRDDLMRQGLDVSTRAEEIETALAVESGIGWVFSLVTVFSVLGFVLTLGLHLAAGVMEKARELSLLRLLGLQAESVALLPSLQGAMIAGSGAALAGLSAWAVQPLVNARLAGLGGLEGPMMALQPQHLLWAAVLAVAAGALSGCAAGWRAGRMQVAEGLRHD</sequence>
<dbReference type="InterPro" id="IPR003838">
    <property type="entry name" value="ABC3_permease_C"/>
</dbReference>
<dbReference type="GO" id="GO:0098797">
    <property type="term" value="C:plasma membrane protein complex"/>
    <property type="evidence" value="ECO:0007669"/>
    <property type="project" value="TreeGrafter"/>
</dbReference>
<dbReference type="Proteomes" id="UP000316225">
    <property type="component" value="Unassembled WGS sequence"/>
</dbReference>
<evidence type="ECO:0000256" key="4">
    <source>
        <dbReference type="ARBA" id="ARBA00022692"/>
    </source>
</evidence>